<accession>A0A9Q3CB46</accession>
<reference evidence="1" key="1">
    <citation type="submission" date="2021-03" db="EMBL/GenBank/DDBJ databases">
        <title>Draft genome sequence of rust myrtle Austropuccinia psidii MF-1, a brazilian biotype.</title>
        <authorList>
            <person name="Quecine M.C."/>
            <person name="Pachon D.M.R."/>
            <person name="Bonatelli M.L."/>
            <person name="Correr F.H."/>
            <person name="Franceschini L.M."/>
            <person name="Leite T.F."/>
            <person name="Margarido G.R.A."/>
            <person name="Almeida C.A."/>
            <person name="Ferrarezi J.A."/>
            <person name="Labate C.A."/>
        </authorList>
    </citation>
    <scope>NUCLEOTIDE SEQUENCE</scope>
    <source>
        <strain evidence="1">MF-1</strain>
    </source>
</reference>
<dbReference type="AlphaFoldDB" id="A0A9Q3CB46"/>
<sequence length="97" mass="11376">MQVLGQLEKGLASTIHQLCSNHIPLNAYLHQIKQVDSPKYPHCHTPETISHYLLFCKQYRTHRKELRKYIISTAGFQHIRNYRPPNILPHETPPTTH</sequence>
<keyword evidence="2" id="KW-1185">Reference proteome</keyword>
<proteinExistence type="predicted"/>
<name>A0A9Q3CB46_9BASI</name>
<evidence type="ECO:0000313" key="1">
    <source>
        <dbReference type="EMBL" id="MBW0479945.1"/>
    </source>
</evidence>
<dbReference type="Proteomes" id="UP000765509">
    <property type="component" value="Unassembled WGS sequence"/>
</dbReference>
<evidence type="ECO:0000313" key="2">
    <source>
        <dbReference type="Proteomes" id="UP000765509"/>
    </source>
</evidence>
<organism evidence="1 2">
    <name type="scientific">Austropuccinia psidii MF-1</name>
    <dbReference type="NCBI Taxonomy" id="1389203"/>
    <lineage>
        <taxon>Eukaryota</taxon>
        <taxon>Fungi</taxon>
        <taxon>Dikarya</taxon>
        <taxon>Basidiomycota</taxon>
        <taxon>Pucciniomycotina</taxon>
        <taxon>Pucciniomycetes</taxon>
        <taxon>Pucciniales</taxon>
        <taxon>Sphaerophragmiaceae</taxon>
        <taxon>Austropuccinia</taxon>
    </lineage>
</organism>
<dbReference type="EMBL" id="AVOT02005776">
    <property type="protein sequence ID" value="MBW0479945.1"/>
    <property type="molecule type" value="Genomic_DNA"/>
</dbReference>
<gene>
    <name evidence="1" type="ORF">O181_019660</name>
</gene>
<protein>
    <submittedName>
        <fullName evidence="1">Uncharacterized protein</fullName>
    </submittedName>
</protein>
<dbReference type="OrthoDB" id="3267074at2759"/>
<comment type="caution">
    <text evidence="1">The sequence shown here is derived from an EMBL/GenBank/DDBJ whole genome shotgun (WGS) entry which is preliminary data.</text>
</comment>